<dbReference type="EMBL" id="JAIZAY010000001">
    <property type="protein sequence ID" value="KAJ8049900.1"/>
    <property type="molecule type" value="Genomic_DNA"/>
</dbReference>
<evidence type="ECO:0000256" key="1">
    <source>
        <dbReference type="ARBA" id="ARBA00010617"/>
    </source>
</evidence>
<protein>
    <submittedName>
        <fullName evidence="5">Cytochrome P450 18a1</fullName>
    </submittedName>
</protein>
<keyword evidence="4" id="KW-0503">Monooxygenase</keyword>
<gene>
    <name evidence="5" type="ORF">HOLleu_02847</name>
</gene>
<dbReference type="InterPro" id="IPR050182">
    <property type="entry name" value="Cytochrome_P450_fam2"/>
</dbReference>
<comment type="similarity">
    <text evidence="1 4">Belongs to the cytochrome P450 family.</text>
</comment>
<evidence type="ECO:0000256" key="2">
    <source>
        <dbReference type="ARBA" id="ARBA00022723"/>
    </source>
</evidence>
<dbReference type="Gene3D" id="1.10.630.10">
    <property type="entry name" value="Cytochrome P450"/>
    <property type="match status" value="1"/>
</dbReference>
<dbReference type="PANTHER" id="PTHR24300:SF403">
    <property type="entry name" value="CYTOCHROME P450 306A1"/>
    <property type="match status" value="1"/>
</dbReference>
<evidence type="ECO:0000256" key="3">
    <source>
        <dbReference type="ARBA" id="ARBA00023004"/>
    </source>
</evidence>
<sequence length="103" mass="11719">MDPTAFPNPEEFDPERFFDTNGNFRKPKELVPFGMGMRSCAGAHLAQMEFFLITCSILQKMTLKNPPGQDMPTVFTSENGFSRSPRPFKVLVRLRKTELSKGM</sequence>
<dbReference type="InterPro" id="IPR017972">
    <property type="entry name" value="Cyt_P450_CS"/>
</dbReference>
<dbReference type="OrthoDB" id="2789670at2759"/>
<dbReference type="PANTHER" id="PTHR24300">
    <property type="entry name" value="CYTOCHROME P450 508A4-RELATED"/>
    <property type="match status" value="1"/>
</dbReference>
<evidence type="ECO:0000313" key="5">
    <source>
        <dbReference type="EMBL" id="KAJ8049900.1"/>
    </source>
</evidence>
<comment type="caution">
    <text evidence="5">The sequence shown here is derived from an EMBL/GenBank/DDBJ whole genome shotgun (WGS) entry which is preliminary data.</text>
</comment>
<dbReference type="Pfam" id="PF00067">
    <property type="entry name" value="p450"/>
    <property type="match status" value="1"/>
</dbReference>
<dbReference type="PROSITE" id="PS00086">
    <property type="entry name" value="CYTOCHROME_P450"/>
    <property type="match status" value="1"/>
</dbReference>
<dbReference type="GO" id="GO:0016712">
    <property type="term" value="F:oxidoreductase activity, acting on paired donors, with incorporation or reduction of molecular oxygen, reduced flavin or flavoprotein as one donor, and incorporation of one atom of oxygen"/>
    <property type="evidence" value="ECO:0007669"/>
    <property type="project" value="TreeGrafter"/>
</dbReference>
<dbReference type="AlphaFoldDB" id="A0A9Q1CRW3"/>
<keyword evidence="4" id="KW-0560">Oxidoreductase</keyword>
<dbReference type="InterPro" id="IPR002397">
    <property type="entry name" value="Cyt_P450_B"/>
</dbReference>
<keyword evidence="2 4" id="KW-0479">Metal-binding</keyword>
<dbReference type="PRINTS" id="PR00359">
    <property type="entry name" value="BP450"/>
</dbReference>
<dbReference type="Proteomes" id="UP001152320">
    <property type="component" value="Chromosome 1"/>
</dbReference>
<evidence type="ECO:0000256" key="4">
    <source>
        <dbReference type="RuleBase" id="RU000461"/>
    </source>
</evidence>
<dbReference type="GO" id="GO:0008395">
    <property type="term" value="F:steroid hydroxylase activity"/>
    <property type="evidence" value="ECO:0007669"/>
    <property type="project" value="TreeGrafter"/>
</dbReference>
<dbReference type="GO" id="GO:0006805">
    <property type="term" value="P:xenobiotic metabolic process"/>
    <property type="evidence" value="ECO:0007669"/>
    <property type="project" value="TreeGrafter"/>
</dbReference>
<dbReference type="GO" id="GO:0005737">
    <property type="term" value="C:cytoplasm"/>
    <property type="evidence" value="ECO:0007669"/>
    <property type="project" value="TreeGrafter"/>
</dbReference>
<reference evidence="5" key="1">
    <citation type="submission" date="2021-10" db="EMBL/GenBank/DDBJ databases">
        <title>Tropical sea cucumber genome reveals ecological adaptation and Cuvierian tubules defense mechanism.</title>
        <authorList>
            <person name="Chen T."/>
        </authorList>
    </citation>
    <scope>NUCLEOTIDE SEQUENCE</scope>
    <source>
        <strain evidence="5">Nanhai2018</strain>
        <tissue evidence="5">Muscle</tissue>
    </source>
</reference>
<organism evidence="5 6">
    <name type="scientific">Holothuria leucospilota</name>
    <name type="common">Black long sea cucumber</name>
    <name type="synonym">Mertensiothuria leucospilota</name>
    <dbReference type="NCBI Taxonomy" id="206669"/>
    <lineage>
        <taxon>Eukaryota</taxon>
        <taxon>Metazoa</taxon>
        <taxon>Echinodermata</taxon>
        <taxon>Eleutherozoa</taxon>
        <taxon>Echinozoa</taxon>
        <taxon>Holothuroidea</taxon>
        <taxon>Aspidochirotacea</taxon>
        <taxon>Aspidochirotida</taxon>
        <taxon>Holothuriidae</taxon>
        <taxon>Holothuria</taxon>
    </lineage>
</organism>
<dbReference type="InterPro" id="IPR036396">
    <property type="entry name" value="Cyt_P450_sf"/>
</dbReference>
<keyword evidence="4" id="KW-0349">Heme</keyword>
<keyword evidence="3 4" id="KW-0408">Iron</keyword>
<dbReference type="SUPFAM" id="SSF48264">
    <property type="entry name" value="Cytochrome P450"/>
    <property type="match status" value="1"/>
</dbReference>
<dbReference type="InterPro" id="IPR001128">
    <property type="entry name" value="Cyt_P450"/>
</dbReference>
<name>A0A9Q1CRW3_HOLLE</name>
<evidence type="ECO:0000313" key="6">
    <source>
        <dbReference type="Proteomes" id="UP001152320"/>
    </source>
</evidence>
<dbReference type="GO" id="GO:0006082">
    <property type="term" value="P:organic acid metabolic process"/>
    <property type="evidence" value="ECO:0007669"/>
    <property type="project" value="TreeGrafter"/>
</dbReference>
<keyword evidence="6" id="KW-1185">Reference proteome</keyword>
<dbReference type="GO" id="GO:0020037">
    <property type="term" value="F:heme binding"/>
    <property type="evidence" value="ECO:0007669"/>
    <property type="project" value="InterPro"/>
</dbReference>
<proteinExistence type="inferred from homology"/>
<dbReference type="GO" id="GO:0005506">
    <property type="term" value="F:iron ion binding"/>
    <property type="evidence" value="ECO:0007669"/>
    <property type="project" value="InterPro"/>
</dbReference>
<accession>A0A9Q1CRW3</accession>